<dbReference type="Pfam" id="PF00704">
    <property type="entry name" value="Glyco_hydro_18"/>
    <property type="match status" value="1"/>
</dbReference>
<evidence type="ECO:0000256" key="1">
    <source>
        <dbReference type="ARBA" id="ARBA00012729"/>
    </source>
</evidence>
<proteinExistence type="predicted"/>
<gene>
    <name evidence="3" type="ORF">K458DRAFT_312584</name>
</gene>
<evidence type="ECO:0000313" key="3">
    <source>
        <dbReference type="EMBL" id="KAF2680144.1"/>
    </source>
</evidence>
<organism evidence="3 4">
    <name type="scientific">Lentithecium fluviatile CBS 122367</name>
    <dbReference type="NCBI Taxonomy" id="1168545"/>
    <lineage>
        <taxon>Eukaryota</taxon>
        <taxon>Fungi</taxon>
        <taxon>Dikarya</taxon>
        <taxon>Ascomycota</taxon>
        <taxon>Pezizomycotina</taxon>
        <taxon>Dothideomycetes</taxon>
        <taxon>Pleosporomycetidae</taxon>
        <taxon>Pleosporales</taxon>
        <taxon>Massarineae</taxon>
        <taxon>Lentitheciaceae</taxon>
        <taxon>Lentithecium</taxon>
    </lineage>
</organism>
<dbReference type="PROSITE" id="PS51910">
    <property type="entry name" value="GH18_2"/>
    <property type="match status" value="1"/>
</dbReference>
<accession>A0A6G1IPG9</accession>
<dbReference type="GO" id="GO:0006032">
    <property type="term" value="P:chitin catabolic process"/>
    <property type="evidence" value="ECO:0007669"/>
    <property type="project" value="TreeGrafter"/>
</dbReference>
<dbReference type="GO" id="GO:0005975">
    <property type="term" value="P:carbohydrate metabolic process"/>
    <property type="evidence" value="ECO:0007669"/>
    <property type="project" value="InterPro"/>
</dbReference>
<evidence type="ECO:0000259" key="2">
    <source>
        <dbReference type="PROSITE" id="PS51910"/>
    </source>
</evidence>
<dbReference type="FunFam" id="3.20.20.80:FF:000159">
    <property type="entry name" value="Class V chitinase, putative"/>
    <property type="match status" value="1"/>
</dbReference>
<dbReference type="InterPro" id="IPR001223">
    <property type="entry name" value="Glyco_hydro18_cat"/>
</dbReference>
<dbReference type="InterPro" id="IPR011583">
    <property type="entry name" value="Chitinase_II/V-like_cat"/>
</dbReference>
<dbReference type="GO" id="GO:0008843">
    <property type="term" value="F:endochitinase activity"/>
    <property type="evidence" value="ECO:0007669"/>
    <property type="project" value="UniProtKB-EC"/>
</dbReference>
<dbReference type="EMBL" id="MU005598">
    <property type="protein sequence ID" value="KAF2680144.1"/>
    <property type="molecule type" value="Genomic_DNA"/>
</dbReference>
<dbReference type="EC" id="3.2.1.14" evidence="1"/>
<dbReference type="SUPFAM" id="SSF51445">
    <property type="entry name" value="(Trans)glycosidases"/>
    <property type="match status" value="1"/>
</dbReference>
<evidence type="ECO:0000313" key="4">
    <source>
        <dbReference type="Proteomes" id="UP000799291"/>
    </source>
</evidence>
<reference evidence="3" key="1">
    <citation type="journal article" date="2020" name="Stud. Mycol.">
        <title>101 Dothideomycetes genomes: a test case for predicting lifestyles and emergence of pathogens.</title>
        <authorList>
            <person name="Haridas S."/>
            <person name="Albert R."/>
            <person name="Binder M."/>
            <person name="Bloem J."/>
            <person name="Labutti K."/>
            <person name="Salamov A."/>
            <person name="Andreopoulos B."/>
            <person name="Baker S."/>
            <person name="Barry K."/>
            <person name="Bills G."/>
            <person name="Bluhm B."/>
            <person name="Cannon C."/>
            <person name="Castanera R."/>
            <person name="Culley D."/>
            <person name="Daum C."/>
            <person name="Ezra D."/>
            <person name="Gonzalez J."/>
            <person name="Henrissat B."/>
            <person name="Kuo A."/>
            <person name="Liang C."/>
            <person name="Lipzen A."/>
            <person name="Lutzoni F."/>
            <person name="Magnuson J."/>
            <person name="Mondo S."/>
            <person name="Nolan M."/>
            <person name="Ohm R."/>
            <person name="Pangilinan J."/>
            <person name="Park H.-J."/>
            <person name="Ramirez L."/>
            <person name="Alfaro M."/>
            <person name="Sun H."/>
            <person name="Tritt A."/>
            <person name="Yoshinaga Y."/>
            <person name="Zwiers L.-H."/>
            <person name="Turgeon B."/>
            <person name="Goodwin S."/>
            <person name="Spatafora J."/>
            <person name="Crous P."/>
            <person name="Grigoriev I."/>
        </authorList>
    </citation>
    <scope>NUCLEOTIDE SEQUENCE</scope>
    <source>
        <strain evidence="3">CBS 122367</strain>
    </source>
</reference>
<dbReference type="PANTHER" id="PTHR11177:SF378">
    <property type="entry name" value="CHITINASE"/>
    <property type="match status" value="1"/>
</dbReference>
<protein>
    <recommendedName>
        <fullName evidence="1">chitinase</fullName>
        <ecNumber evidence="1">3.2.1.14</ecNumber>
    </recommendedName>
</protein>
<dbReference type="PANTHER" id="PTHR11177">
    <property type="entry name" value="CHITINASE"/>
    <property type="match status" value="1"/>
</dbReference>
<dbReference type="InterPro" id="IPR050314">
    <property type="entry name" value="Glycosyl_Hydrlase_18"/>
</dbReference>
<keyword evidence="4" id="KW-1185">Reference proteome</keyword>
<dbReference type="InterPro" id="IPR017853">
    <property type="entry name" value="GH"/>
</dbReference>
<dbReference type="AlphaFoldDB" id="A0A6G1IPG9"/>
<dbReference type="GO" id="GO:0008061">
    <property type="term" value="F:chitin binding"/>
    <property type="evidence" value="ECO:0007669"/>
    <property type="project" value="InterPro"/>
</dbReference>
<dbReference type="GO" id="GO:0005576">
    <property type="term" value="C:extracellular region"/>
    <property type="evidence" value="ECO:0007669"/>
    <property type="project" value="TreeGrafter"/>
</dbReference>
<dbReference type="Gene3D" id="3.20.20.80">
    <property type="entry name" value="Glycosidases"/>
    <property type="match status" value="1"/>
</dbReference>
<dbReference type="OrthoDB" id="73875at2759"/>
<name>A0A6G1IPG9_9PLEO</name>
<dbReference type="SMART" id="SM00636">
    <property type="entry name" value="Glyco_18"/>
    <property type="match status" value="1"/>
</dbReference>
<dbReference type="Proteomes" id="UP000799291">
    <property type="component" value="Unassembled WGS sequence"/>
</dbReference>
<sequence length="376" mass="41387">MGKPRYIMYLTGQHPVVPEPALIADISHVALAFMRSETFNEPEPSSWPLFTTVEDTRPKFAQGTKVMIAIGGWGDTDNFSKAAKTEETRSLFARNVARMIEETGADGVDVDWEYPGGNGEDYKQVPNSEKEWEIAAYPSLLSSIRLALGPTKVISAAVPGLPRDLLAFTPTTIPQILDSVDFLNIMTYDLMNRRDNITKHHTGLQASRQAIEAYAARGVPPGKMNLGLAFYVKWFKTDPDADCSVHLIGCKTALMEDPTTGADLGKAGAFSWHDKVPPELNASFQRALANSVYDSVGGGDYYFDADDNLFWSWDSPDAIVRKFPAIVEKKGLGGVFAWGLGEDAPKFEHLKAANEGIEEILAIAEHQEDRAERSEL</sequence>
<keyword evidence="3" id="KW-0378">Hydrolase</keyword>
<feature type="domain" description="GH18" evidence="2">
    <location>
        <begin position="4"/>
        <end position="360"/>
    </location>
</feature>